<evidence type="ECO:0000256" key="4">
    <source>
        <dbReference type="ARBA" id="ARBA00023136"/>
    </source>
</evidence>
<reference evidence="8" key="1">
    <citation type="submission" date="2025-08" db="UniProtKB">
        <authorList>
            <consortium name="RefSeq"/>
        </authorList>
    </citation>
    <scope>IDENTIFICATION</scope>
    <source>
        <tissue evidence="8">Muscle</tissue>
    </source>
</reference>
<dbReference type="KEGG" id="bvk:117236018"/>
<feature type="transmembrane region" description="Helical" evidence="5">
    <location>
        <begin position="521"/>
        <end position="544"/>
    </location>
</feature>
<dbReference type="GO" id="GO:0022857">
    <property type="term" value="F:transmembrane transporter activity"/>
    <property type="evidence" value="ECO:0007669"/>
    <property type="project" value="InterPro"/>
</dbReference>
<evidence type="ECO:0000256" key="3">
    <source>
        <dbReference type="ARBA" id="ARBA00022989"/>
    </source>
</evidence>
<sequence length="594" mass="65899">MPVFQKYEIIYLRMISRENMPANGGNDRGRMKDTDPLLEALDKLGYGSSFLWIIFIFTLTPTIFNGMHSMSYIFIAETPTHWCAIPSLTAANWTDEEIRNISSTTSCTMYDYNYEDFAYIGFEKALEYKMSNPLPKSISCEVRSFANDIDGTSLVQDWDLVCDKTAARSSTHMALSLGKLLGSALFGVIADKYGRKICYVIGIIMLITSGPAGAIVPWYWGFIISRVVNGASHAAIQYSSFTTLTEVANEKHRQWMGIAYNVGYATGIVIVPGVAYLLHEWRYIQLAISLPALLLLIHLWLMPESPRWLIAHNRRQEAKSLIDRASKGSPDAEMSTSLTPTIRIQELKQESKDSKEGLHKSIKGFWVLLSNSELRKRILITNFTWMTASLTYYALALNVNNFSTNRYIYVLVMGLTEIPAYLIPTPILMIMGRRPGSASLYVIATLCLLCILAIPTTESDVIMTVSLIGRFSASAAYGIVILYSSELFPTVCRNSAVGTNSAMSHVGSVAAPYVADLLGAVVWWGPTTLCGGLALIASILCSILPETRGRPLANTVDEEITEERENVSFYNACKTRSSNEARSICISNKSVTVF</sequence>
<feature type="domain" description="Major facilitator superfamily (MFS) profile" evidence="6">
    <location>
        <begin position="113"/>
        <end position="549"/>
    </location>
</feature>
<dbReference type="AlphaFoldDB" id="A0A6J3KQV4"/>
<keyword evidence="2 5" id="KW-0812">Transmembrane</keyword>
<feature type="transmembrane region" description="Helical" evidence="5">
    <location>
        <begin position="199"/>
        <end position="220"/>
    </location>
</feature>
<dbReference type="GeneID" id="117236018"/>
<dbReference type="SUPFAM" id="SSF103473">
    <property type="entry name" value="MFS general substrate transporter"/>
    <property type="match status" value="1"/>
</dbReference>
<dbReference type="InterPro" id="IPR005828">
    <property type="entry name" value="MFS_sugar_transport-like"/>
</dbReference>
<evidence type="ECO:0000256" key="1">
    <source>
        <dbReference type="ARBA" id="ARBA00004141"/>
    </source>
</evidence>
<evidence type="ECO:0000256" key="5">
    <source>
        <dbReference type="SAM" id="Phobius"/>
    </source>
</evidence>
<dbReference type="CDD" id="cd17317">
    <property type="entry name" value="MFS_SLC22"/>
    <property type="match status" value="1"/>
</dbReference>
<dbReference type="InterPro" id="IPR020846">
    <property type="entry name" value="MFS_dom"/>
</dbReference>
<keyword evidence="7" id="KW-1185">Reference proteome</keyword>
<evidence type="ECO:0000259" key="6">
    <source>
        <dbReference type="PROSITE" id="PS50850"/>
    </source>
</evidence>
<feature type="transmembrane region" description="Helical" evidence="5">
    <location>
        <begin position="461"/>
        <end position="483"/>
    </location>
</feature>
<proteinExistence type="predicted"/>
<protein>
    <submittedName>
        <fullName evidence="8">Organic cation transporter protein-like isoform X1</fullName>
    </submittedName>
</protein>
<dbReference type="Proteomes" id="UP000504631">
    <property type="component" value="Unplaced"/>
</dbReference>
<keyword evidence="3 5" id="KW-1133">Transmembrane helix</keyword>
<dbReference type="Gene3D" id="1.20.1250.20">
    <property type="entry name" value="MFS general substrate transporter like domains"/>
    <property type="match status" value="1"/>
</dbReference>
<dbReference type="GO" id="GO:0016020">
    <property type="term" value="C:membrane"/>
    <property type="evidence" value="ECO:0007669"/>
    <property type="project" value="UniProtKB-SubCell"/>
</dbReference>
<dbReference type="InterPro" id="IPR036259">
    <property type="entry name" value="MFS_trans_sf"/>
</dbReference>
<name>A0A6J3KQV4_9HYME</name>
<feature type="transmembrane region" description="Helical" evidence="5">
    <location>
        <begin position="283"/>
        <end position="301"/>
    </location>
</feature>
<comment type="subcellular location">
    <subcellularLocation>
        <location evidence="1">Membrane</location>
        <topology evidence="1">Multi-pass membrane protein</topology>
    </subcellularLocation>
</comment>
<evidence type="ECO:0000313" key="8">
    <source>
        <dbReference type="RefSeq" id="XP_033354481.1"/>
    </source>
</evidence>
<feature type="transmembrane region" description="Helical" evidence="5">
    <location>
        <begin position="438"/>
        <end position="455"/>
    </location>
</feature>
<evidence type="ECO:0000313" key="7">
    <source>
        <dbReference type="Proteomes" id="UP000504631"/>
    </source>
</evidence>
<feature type="transmembrane region" description="Helical" evidence="5">
    <location>
        <begin position="378"/>
        <end position="395"/>
    </location>
</feature>
<dbReference type="RefSeq" id="XP_033354481.1">
    <property type="nucleotide sequence ID" value="XM_033498590.1"/>
</dbReference>
<gene>
    <name evidence="8" type="primary">LOC117236018</name>
</gene>
<dbReference type="PANTHER" id="PTHR24064">
    <property type="entry name" value="SOLUTE CARRIER FAMILY 22 MEMBER"/>
    <property type="match status" value="1"/>
</dbReference>
<feature type="transmembrane region" description="Helical" evidence="5">
    <location>
        <begin position="258"/>
        <end position="277"/>
    </location>
</feature>
<evidence type="ECO:0000256" key="2">
    <source>
        <dbReference type="ARBA" id="ARBA00022692"/>
    </source>
</evidence>
<dbReference type="Pfam" id="PF00083">
    <property type="entry name" value="Sugar_tr"/>
    <property type="match status" value="1"/>
</dbReference>
<feature type="transmembrane region" description="Helical" evidence="5">
    <location>
        <begin position="407"/>
        <end position="431"/>
    </location>
</feature>
<feature type="transmembrane region" description="Helical" evidence="5">
    <location>
        <begin position="44"/>
        <end position="64"/>
    </location>
</feature>
<keyword evidence="4 5" id="KW-0472">Membrane</keyword>
<organism evidence="7 8">
    <name type="scientific">Bombus vosnesenskii</name>
    <dbReference type="NCBI Taxonomy" id="207650"/>
    <lineage>
        <taxon>Eukaryota</taxon>
        <taxon>Metazoa</taxon>
        <taxon>Ecdysozoa</taxon>
        <taxon>Arthropoda</taxon>
        <taxon>Hexapoda</taxon>
        <taxon>Insecta</taxon>
        <taxon>Pterygota</taxon>
        <taxon>Neoptera</taxon>
        <taxon>Endopterygota</taxon>
        <taxon>Hymenoptera</taxon>
        <taxon>Apocrita</taxon>
        <taxon>Aculeata</taxon>
        <taxon>Apoidea</taxon>
        <taxon>Anthophila</taxon>
        <taxon>Apidae</taxon>
        <taxon>Bombus</taxon>
        <taxon>Pyrobombus</taxon>
    </lineage>
</organism>
<accession>A0A6J3KQV4</accession>
<dbReference type="PROSITE" id="PS50850">
    <property type="entry name" value="MFS"/>
    <property type="match status" value="1"/>
</dbReference>